<protein>
    <submittedName>
        <fullName evidence="1">Uncharacterized protein</fullName>
    </submittedName>
</protein>
<dbReference type="EMBL" id="JXJN01026252">
    <property type="status" value="NOT_ANNOTATED_CDS"/>
    <property type="molecule type" value="Genomic_DNA"/>
</dbReference>
<dbReference type="EMBL" id="JXJN01026251">
    <property type="status" value="NOT_ANNOTATED_CDS"/>
    <property type="molecule type" value="Genomic_DNA"/>
</dbReference>
<name>A0A1B0C5V4_9MUSC</name>
<evidence type="ECO:0000313" key="2">
    <source>
        <dbReference type="Proteomes" id="UP000092460"/>
    </source>
</evidence>
<dbReference type="EnsemblMetazoa" id="GPPI049959-RA">
    <property type="protein sequence ID" value="GPPI049959-PA"/>
    <property type="gene ID" value="GPPI049959"/>
</dbReference>
<evidence type="ECO:0000313" key="1">
    <source>
        <dbReference type="EnsemblMetazoa" id="GPPI049959-PA"/>
    </source>
</evidence>
<proteinExistence type="predicted"/>
<sequence>MDQQQRFIRSTLVRDISDGNIWPNKEEQRSGALKPKSQLGQIYYPPLATTGYLFGIYAGVQFAVFRHHEMPAMIPAVSLCTLSGPMKPQSYSLYLYIGIAHHKQDCTLRSPDAAPYEPPPGDYFDDWSRVSGCWENSLWSVTRGGNLTGFTGATGCCRACGVDPRCPLIGGLLYLHGYVQGFGVLISRGSFAFLIYDLFSDYCIYSYCDAIILRESRWYPICWLGILNSSNDGANKLICVFTTPCDINVVVKVEIKRSTKFKVQKRRRVLFQRYEHKQLLCEILQQSAEAAIGCPDVLLCDQRFSDGIYQLLLIVVVCVRNATTANLYVSNHKKMLFAPRSYITYPKCQMIRSSFNITLLILITSLKHVQKNEFGKSDEHFIITIDLNSYFQSSSSSPFNQIARETYMRNIKNLSCTNAEGVITERERVK</sequence>
<dbReference type="AlphaFoldDB" id="A0A1B0C5V4"/>
<organism evidence="1 2">
    <name type="scientific">Glossina palpalis gambiensis</name>
    <dbReference type="NCBI Taxonomy" id="67801"/>
    <lineage>
        <taxon>Eukaryota</taxon>
        <taxon>Metazoa</taxon>
        <taxon>Ecdysozoa</taxon>
        <taxon>Arthropoda</taxon>
        <taxon>Hexapoda</taxon>
        <taxon>Insecta</taxon>
        <taxon>Pterygota</taxon>
        <taxon>Neoptera</taxon>
        <taxon>Endopterygota</taxon>
        <taxon>Diptera</taxon>
        <taxon>Brachycera</taxon>
        <taxon>Muscomorpha</taxon>
        <taxon>Hippoboscoidea</taxon>
        <taxon>Glossinidae</taxon>
        <taxon>Glossina</taxon>
    </lineage>
</organism>
<dbReference type="VEuPathDB" id="VectorBase:GPPI049959"/>
<keyword evidence="2" id="KW-1185">Reference proteome</keyword>
<dbReference type="EMBL" id="JXJN01026250">
    <property type="status" value="NOT_ANNOTATED_CDS"/>
    <property type="molecule type" value="Genomic_DNA"/>
</dbReference>
<accession>A0A1B0C5V4</accession>
<reference evidence="1" key="2">
    <citation type="submission" date="2020-05" db="UniProtKB">
        <authorList>
            <consortium name="EnsemblMetazoa"/>
        </authorList>
    </citation>
    <scope>IDENTIFICATION</scope>
    <source>
        <strain evidence="1">IAEA</strain>
    </source>
</reference>
<reference evidence="2" key="1">
    <citation type="submission" date="2015-01" db="EMBL/GenBank/DDBJ databases">
        <authorList>
            <person name="Aksoy S."/>
            <person name="Warren W."/>
            <person name="Wilson R.K."/>
        </authorList>
    </citation>
    <scope>NUCLEOTIDE SEQUENCE [LARGE SCALE GENOMIC DNA]</scope>
    <source>
        <strain evidence="2">IAEA</strain>
    </source>
</reference>
<dbReference type="Proteomes" id="UP000092460">
    <property type="component" value="Unassembled WGS sequence"/>
</dbReference>